<accession>A0ABW3QDX0</accession>
<proteinExistence type="predicted"/>
<dbReference type="Proteomes" id="UP001597169">
    <property type="component" value="Unassembled WGS sequence"/>
</dbReference>
<name>A0ABW3QDX0_9BACL</name>
<evidence type="ECO:0000313" key="2">
    <source>
        <dbReference type="Proteomes" id="UP001597169"/>
    </source>
</evidence>
<dbReference type="EMBL" id="JBHTKX010000003">
    <property type="protein sequence ID" value="MFD1130386.1"/>
    <property type="molecule type" value="Genomic_DNA"/>
</dbReference>
<comment type="caution">
    <text evidence="1">The sequence shown here is derived from an EMBL/GenBank/DDBJ whole genome shotgun (WGS) entry which is preliminary data.</text>
</comment>
<gene>
    <name evidence="1" type="ORF">ACFQ3J_19750</name>
</gene>
<organism evidence="1 2">
    <name type="scientific">Paenibacillus provencensis</name>
    <dbReference type="NCBI Taxonomy" id="441151"/>
    <lineage>
        <taxon>Bacteria</taxon>
        <taxon>Bacillati</taxon>
        <taxon>Bacillota</taxon>
        <taxon>Bacilli</taxon>
        <taxon>Bacillales</taxon>
        <taxon>Paenibacillaceae</taxon>
        <taxon>Paenibacillus</taxon>
    </lineage>
</organism>
<protein>
    <submittedName>
        <fullName evidence="1">Uncharacterized protein</fullName>
    </submittedName>
</protein>
<sequence length="68" mass="7309">MKVVRTGIIKGSEFIGAIGELDNGKWMASLAAVATAAGGFNHHYTKVCDDEDKAVKAINDTWSELEKV</sequence>
<reference evidence="2" key="1">
    <citation type="journal article" date="2019" name="Int. J. Syst. Evol. Microbiol.">
        <title>The Global Catalogue of Microorganisms (GCM) 10K type strain sequencing project: providing services to taxonomists for standard genome sequencing and annotation.</title>
        <authorList>
            <consortium name="The Broad Institute Genomics Platform"/>
            <consortium name="The Broad Institute Genome Sequencing Center for Infectious Disease"/>
            <person name="Wu L."/>
            <person name="Ma J."/>
        </authorList>
    </citation>
    <scope>NUCLEOTIDE SEQUENCE [LARGE SCALE GENOMIC DNA]</scope>
    <source>
        <strain evidence="2">CCUG 53519</strain>
    </source>
</reference>
<evidence type="ECO:0000313" key="1">
    <source>
        <dbReference type="EMBL" id="MFD1130386.1"/>
    </source>
</evidence>
<keyword evidence="2" id="KW-1185">Reference proteome</keyword>
<dbReference type="RefSeq" id="WP_091159538.1">
    <property type="nucleotide sequence ID" value="NZ_JBHTKX010000003.1"/>
</dbReference>